<reference evidence="2 3" key="1">
    <citation type="submission" date="2019-04" db="EMBL/GenBank/DDBJ databases">
        <title>Lacinutrix sp. nov., isolated from marine water.</title>
        <authorList>
            <person name="Kim W."/>
        </authorList>
    </citation>
    <scope>NUCLEOTIDE SEQUENCE [LARGE SCALE GENOMIC DNA]</scope>
    <source>
        <strain evidence="2 3">CAU 1491</strain>
    </source>
</reference>
<keyword evidence="3" id="KW-1185">Reference proteome</keyword>
<name>A0A4U0EQQ6_9FLAO</name>
<dbReference type="RefSeq" id="WP_136844379.1">
    <property type="nucleotide sequence ID" value="NZ_SUPL01000006.1"/>
</dbReference>
<evidence type="ECO:0000256" key="1">
    <source>
        <dbReference type="PIRSR" id="PIRSR613078-2"/>
    </source>
</evidence>
<evidence type="ECO:0000313" key="3">
    <source>
        <dbReference type="Proteomes" id="UP000307657"/>
    </source>
</evidence>
<comment type="caution">
    <text evidence="2">The sequence shown here is derived from an EMBL/GenBank/DDBJ whole genome shotgun (WGS) entry which is preliminary data.</text>
</comment>
<sequence>MKEIVFIRHAKSSWEYDVSDRERPLKKRGINDFHLVSNHFKKCQFIPDVVFSSPAKRARQTCKIFSEKLNISDFDIKIKEDIYDFGGNQLIGFIKTLDDSLSKIIIFGHNYALTSLVNTYGSKYVENVTTSGLVWLKFDIDNWKSLKKGKTILTIFPRDLK</sequence>
<dbReference type="AlphaFoldDB" id="A0A4U0EQQ6"/>
<organism evidence="2 3">
    <name type="scientific">Pontimicrobium aquaticum</name>
    <dbReference type="NCBI Taxonomy" id="2565367"/>
    <lineage>
        <taxon>Bacteria</taxon>
        <taxon>Pseudomonadati</taxon>
        <taxon>Bacteroidota</taxon>
        <taxon>Flavobacteriia</taxon>
        <taxon>Flavobacteriales</taxon>
        <taxon>Flavobacteriaceae</taxon>
        <taxon>Pontimicrobium</taxon>
    </lineage>
</organism>
<proteinExistence type="predicted"/>
<dbReference type="PANTHER" id="PTHR47623">
    <property type="entry name" value="OS09G0287300 PROTEIN"/>
    <property type="match status" value="1"/>
</dbReference>
<feature type="binding site" evidence="1">
    <location>
        <position position="57"/>
    </location>
    <ligand>
        <name>substrate</name>
    </ligand>
</feature>
<dbReference type="SMART" id="SM00855">
    <property type="entry name" value="PGAM"/>
    <property type="match status" value="1"/>
</dbReference>
<protein>
    <submittedName>
        <fullName evidence="2">Histidine phosphatase family protein</fullName>
    </submittedName>
</protein>
<dbReference type="PANTHER" id="PTHR47623:SF1">
    <property type="entry name" value="OS09G0287300 PROTEIN"/>
    <property type="match status" value="1"/>
</dbReference>
<gene>
    <name evidence="2" type="ORF">E5167_11945</name>
</gene>
<dbReference type="InterPro" id="IPR013078">
    <property type="entry name" value="His_Pase_superF_clade-1"/>
</dbReference>
<dbReference type="InterPro" id="IPR029033">
    <property type="entry name" value="His_PPase_superfam"/>
</dbReference>
<dbReference type="Pfam" id="PF00300">
    <property type="entry name" value="His_Phos_1"/>
    <property type="match status" value="1"/>
</dbReference>
<dbReference type="Gene3D" id="3.40.50.1240">
    <property type="entry name" value="Phosphoglycerate mutase-like"/>
    <property type="match status" value="1"/>
</dbReference>
<accession>A0A4U0EQQ6</accession>
<dbReference type="CDD" id="cd07067">
    <property type="entry name" value="HP_PGM_like"/>
    <property type="match status" value="1"/>
</dbReference>
<dbReference type="Proteomes" id="UP000307657">
    <property type="component" value="Unassembled WGS sequence"/>
</dbReference>
<dbReference type="OrthoDB" id="9810154at2"/>
<evidence type="ECO:0000313" key="2">
    <source>
        <dbReference type="EMBL" id="TJY34023.1"/>
    </source>
</evidence>
<dbReference type="SUPFAM" id="SSF53254">
    <property type="entry name" value="Phosphoglycerate mutase-like"/>
    <property type="match status" value="1"/>
</dbReference>
<dbReference type="EMBL" id="SUPL01000006">
    <property type="protein sequence ID" value="TJY34023.1"/>
    <property type="molecule type" value="Genomic_DNA"/>
</dbReference>